<comment type="subcellular location">
    <subcellularLocation>
        <location evidence="1 13">Cytoplasm</location>
    </subcellularLocation>
</comment>
<dbReference type="STRING" id="1618350.UR67_C0002G0100"/>
<proteinExistence type="inferred from homology"/>
<protein>
    <recommendedName>
        <fullName evidence="13">Phenylalanine--tRNA ligase alpha subunit</fullName>
        <ecNumber evidence="13">6.1.1.20</ecNumber>
    </recommendedName>
    <alternativeName>
        <fullName evidence="13">Phenylalanyl-tRNA synthetase alpha subunit</fullName>
        <shortName evidence="13">PheRS</shortName>
    </alternativeName>
</protein>
<evidence type="ECO:0000313" key="15">
    <source>
        <dbReference type="EMBL" id="KKP69980.1"/>
    </source>
</evidence>
<dbReference type="SUPFAM" id="SSF55681">
    <property type="entry name" value="Class II aaRS and biotin synthetases"/>
    <property type="match status" value="1"/>
</dbReference>
<reference evidence="15 16" key="1">
    <citation type="journal article" date="2015" name="Nature">
        <title>rRNA introns, odd ribosomes, and small enigmatic genomes across a large radiation of phyla.</title>
        <authorList>
            <person name="Brown C.T."/>
            <person name="Hug L.A."/>
            <person name="Thomas B.C."/>
            <person name="Sharon I."/>
            <person name="Castelle C.J."/>
            <person name="Singh A."/>
            <person name="Wilkins M.J."/>
            <person name="Williams K.H."/>
            <person name="Banfield J.F."/>
        </authorList>
    </citation>
    <scope>NUCLEOTIDE SEQUENCE [LARGE SCALE GENOMIC DNA]</scope>
</reference>
<dbReference type="InterPro" id="IPR006195">
    <property type="entry name" value="aa-tRNA-synth_II"/>
</dbReference>
<evidence type="ECO:0000256" key="13">
    <source>
        <dbReference type="HAMAP-Rule" id="MF_00281"/>
    </source>
</evidence>
<keyword evidence="7 13" id="KW-0547">Nucleotide-binding</keyword>
<comment type="similarity">
    <text evidence="2 13">Belongs to the class-II aminoacyl-tRNA synthetase family. Phe-tRNA synthetase alpha subunit type 1 subfamily.</text>
</comment>
<keyword evidence="4 13" id="KW-0963">Cytoplasm</keyword>
<keyword evidence="9 13" id="KW-0460">Magnesium</keyword>
<comment type="caution">
    <text evidence="15">The sequence shown here is derived from an EMBL/GenBank/DDBJ whole genome shotgun (WGS) entry which is preliminary data.</text>
</comment>
<evidence type="ECO:0000259" key="14">
    <source>
        <dbReference type="PROSITE" id="PS50862"/>
    </source>
</evidence>
<keyword evidence="11 13" id="KW-0030">Aminoacyl-tRNA synthetase</keyword>
<feature type="domain" description="Aminoacyl-transfer RNA synthetases class-II family profile" evidence="14">
    <location>
        <begin position="177"/>
        <end position="342"/>
    </location>
</feature>
<evidence type="ECO:0000313" key="16">
    <source>
        <dbReference type="Proteomes" id="UP000034581"/>
    </source>
</evidence>
<organism evidence="15 16">
    <name type="scientific">candidate division CPR3 bacterium GW2011_GWF2_35_18</name>
    <dbReference type="NCBI Taxonomy" id="1618350"/>
    <lineage>
        <taxon>Bacteria</taxon>
        <taxon>Bacteria division CPR3</taxon>
    </lineage>
</organism>
<dbReference type="GO" id="GO:0000049">
    <property type="term" value="F:tRNA binding"/>
    <property type="evidence" value="ECO:0007669"/>
    <property type="project" value="InterPro"/>
</dbReference>
<evidence type="ECO:0000256" key="6">
    <source>
        <dbReference type="ARBA" id="ARBA00022723"/>
    </source>
</evidence>
<evidence type="ECO:0000256" key="7">
    <source>
        <dbReference type="ARBA" id="ARBA00022741"/>
    </source>
</evidence>
<keyword evidence="8 13" id="KW-0067">ATP-binding</keyword>
<evidence type="ECO:0000256" key="1">
    <source>
        <dbReference type="ARBA" id="ARBA00004496"/>
    </source>
</evidence>
<evidence type="ECO:0000256" key="5">
    <source>
        <dbReference type="ARBA" id="ARBA00022598"/>
    </source>
</evidence>
<sequence>MKNEIDNIYNQAISVIEKITNGEALEALRVEYMGRKQGKLTLLMKNIPDLSIAEKREIGPLINKVKNALTIAFDKKEKTLGQITNSENSFFDITLPGEKFNIGTLHPITQVRLQVEKIFQKMGFEILNPNEIDDDYHVFTSLNLPPQHPARDMWDTFWTENDLIPITHTSSMQNRAMKEKTPPFGVIVPGRCFRHEATDAHHEHTFYQVEGLYIGENINLSHLIGTILTFLQEYFQKELRYKIQPSYFPFVEPGLEFLVSCVMCDGKGEKDKIPCSTCGHSGWLELIPCGLTHPKVIEMAGLDPKKYSGFAWGMGLDRLVMLKYGIEDIRHFHAGDLRFLKQF</sequence>
<comment type="subunit">
    <text evidence="3 13">Tetramer of two alpha and two beta subunits.</text>
</comment>
<dbReference type="GO" id="GO:0004826">
    <property type="term" value="F:phenylalanine-tRNA ligase activity"/>
    <property type="evidence" value="ECO:0007669"/>
    <property type="project" value="UniProtKB-UniRule"/>
</dbReference>
<evidence type="ECO:0000256" key="3">
    <source>
        <dbReference type="ARBA" id="ARBA00011209"/>
    </source>
</evidence>
<comment type="catalytic activity">
    <reaction evidence="12 13">
        <text>tRNA(Phe) + L-phenylalanine + ATP = L-phenylalanyl-tRNA(Phe) + AMP + diphosphate + H(+)</text>
        <dbReference type="Rhea" id="RHEA:19413"/>
        <dbReference type="Rhea" id="RHEA-COMP:9668"/>
        <dbReference type="Rhea" id="RHEA-COMP:9699"/>
        <dbReference type="ChEBI" id="CHEBI:15378"/>
        <dbReference type="ChEBI" id="CHEBI:30616"/>
        <dbReference type="ChEBI" id="CHEBI:33019"/>
        <dbReference type="ChEBI" id="CHEBI:58095"/>
        <dbReference type="ChEBI" id="CHEBI:78442"/>
        <dbReference type="ChEBI" id="CHEBI:78531"/>
        <dbReference type="ChEBI" id="CHEBI:456215"/>
        <dbReference type="EC" id="6.1.1.20"/>
    </reaction>
</comment>
<dbReference type="InterPro" id="IPR022911">
    <property type="entry name" value="Phe_tRNA_ligase_alpha1_bac"/>
</dbReference>
<comment type="cofactor">
    <cofactor evidence="13">
        <name>Mg(2+)</name>
        <dbReference type="ChEBI" id="CHEBI:18420"/>
    </cofactor>
    <text evidence="13">Binds 2 magnesium ions per tetramer.</text>
</comment>
<keyword evidence="6 13" id="KW-0479">Metal-binding</keyword>
<evidence type="ECO:0000256" key="12">
    <source>
        <dbReference type="ARBA" id="ARBA00049255"/>
    </source>
</evidence>
<dbReference type="PATRIC" id="fig|1618350.3.peg.405"/>
<dbReference type="PANTHER" id="PTHR11538:SF41">
    <property type="entry name" value="PHENYLALANINE--TRNA LIGASE, MITOCHONDRIAL"/>
    <property type="match status" value="1"/>
</dbReference>
<dbReference type="CDD" id="cd00496">
    <property type="entry name" value="PheRS_alpha_core"/>
    <property type="match status" value="1"/>
</dbReference>
<dbReference type="InterPro" id="IPR002319">
    <property type="entry name" value="Phenylalanyl-tRNA_Synthase"/>
</dbReference>
<accession>A0A0G0E3T2</accession>
<dbReference type="GO" id="GO:0006432">
    <property type="term" value="P:phenylalanyl-tRNA aminoacylation"/>
    <property type="evidence" value="ECO:0007669"/>
    <property type="project" value="UniProtKB-UniRule"/>
</dbReference>
<evidence type="ECO:0000256" key="4">
    <source>
        <dbReference type="ARBA" id="ARBA00022490"/>
    </source>
</evidence>
<dbReference type="InterPro" id="IPR010978">
    <property type="entry name" value="tRNA-bd_arm"/>
</dbReference>
<dbReference type="InterPro" id="IPR004188">
    <property type="entry name" value="Phe-tRNA_ligase_II_N"/>
</dbReference>
<dbReference type="PANTHER" id="PTHR11538">
    <property type="entry name" value="PHENYLALANYL-TRNA SYNTHETASE"/>
    <property type="match status" value="1"/>
</dbReference>
<keyword evidence="5 13" id="KW-0436">Ligase</keyword>
<gene>
    <name evidence="13" type="primary">pheS</name>
    <name evidence="15" type="ORF">UR67_C0002G0100</name>
</gene>
<evidence type="ECO:0000256" key="8">
    <source>
        <dbReference type="ARBA" id="ARBA00022840"/>
    </source>
</evidence>
<dbReference type="HAMAP" id="MF_00281">
    <property type="entry name" value="Phe_tRNA_synth_alpha1"/>
    <property type="match status" value="1"/>
</dbReference>
<dbReference type="GO" id="GO:0000287">
    <property type="term" value="F:magnesium ion binding"/>
    <property type="evidence" value="ECO:0007669"/>
    <property type="project" value="UniProtKB-UniRule"/>
</dbReference>
<feature type="binding site" evidence="13">
    <location>
        <position position="252"/>
    </location>
    <ligand>
        <name>Mg(2+)</name>
        <dbReference type="ChEBI" id="CHEBI:18420"/>
        <note>shared with beta subunit</note>
    </ligand>
</feature>
<dbReference type="GO" id="GO:0005737">
    <property type="term" value="C:cytoplasm"/>
    <property type="evidence" value="ECO:0007669"/>
    <property type="project" value="UniProtKB-SubCell"/>
</dbReference>
<dbReference type="Pfam" id="PF01409">
    <property type="entry name" value="tRNA-synt_2d"/>
    <property type="match status" value="1"/>
</dbReference>
<dbReference type="Gene3D" id="3.30.930.10">
    <property type="entry name" value="Bira Bifunctional Protein, Domain 2"/>
    <property type="match status" value="1"/>
</dbReference>
<evidence type="ECO:0000256" key="2">
    <source>
        <dbReference type="ARBA" id="ARBA00010207"/>
    </source>
</evidence>
<evidence type="ECO:0000256" key="11">
    <source>
        <dbReference type="ARBA" id="ARBA00023146"/>
    </source>
</evidence>
<dbReference type="SUPFAM" id="SSF46589">
    <property type="entry name" value="tRNA-binding arm"/>
    <property type="match status" value="1"/>
</dbReference>
<dbReference type="InterPro" id="IPR045864">
    <property type="entry name" value="aa-tRNA-synth_II/BPL/LPL"/>
</dbReference>
<keyword evidence="10 13" id="KW-0648">Protein biosynthesis</keyword>
<dbReference type="EMBL" id="LBQB01000002">
    <property type="protein sequence ID" value="KKP69980.1"/>
    <property type="molecule type" value="Genomic_DNA"/>
</dbReference>
<dbReference type="GO" id="GO:0005524">
    <property type="term" value="F:ATP binding"/>
    <property type="evidence" value="ECO:0007669"/>
    <property type="project" value="UniProtKB-UniRule"/>
</dbReference>
<name>A0A0G0E3T2_UNCC3</name>
<dbReference type="Pfam" id="PF02912">
    <property type="entry name" value="Phe_tRNA-synt_N"/>
    <property type="match status" value="1"/>
</dbReference>
<evidence type="ECO:0000256" key="10">
    <source>
        <dbReference type="ARBA" id="ARBA00022917"/>
    </source>
</evidence>
<dbReference type="PROSITE" id="PS50862">
    <property type="entry name" value="AA_TRNA_LIGASE_II"/>
    <property type="match status" value="1"/>
</dbReference>
<dbReference type="AlphaFoldDB" id="A0A0G0E3T2"/>
<dbReference type="Proteomes" id="UP000034581">
    <property type="component" value="Unassembled WGS sequence"/>
</dbReference>
<dbReference type="EC" id="6.1.1.20" evidence="13"/>
<evidence type="ECO:0000256" key="9">
    <source>
        <dbReference type="ARBA" id="ARBA00022842"/>
    </source>
</evidence>